<reference evidence="5 6" key="1">
    <citation type="submission" date="2021-01" db="EMBL/GenBank/DDBJ databases">
        <title>Whole genome shotgun sequence of Verrucosispora andamanensis NBRC 109075.</title>
        <authorList>
            <person name="Komaki H."/>
            <person name="Tamura T."/>
        </authorList>
    </citation>
    <scope>NUCLEOTIDE SEQUENCE [LARGE SCALE GENOMIC DNA]</scope>
    <source>
        <strain evidence="5 6">NBRC 109075</strain>
    </source>
</reference>
<feature type="compositionally biased region" description="Pro residues" evidence="4">
    <location>
        <begin position="219"/>
        <end position="229"/>
    </location>
</feature>
<dbReference type="RefSeq" id="WP_204009477.1">
    <property type="nucleotide sequence ID" value="NZ_BOOZ01000024.1"/>
</dbReference>
<evidence type="ECO:0000256" key="2">
    <source>
        <dbReference type="ARBA" id="ARBA00022763"/>
    </source>
</evidence>
<comment type="caution">
    <text evidence="5">The sequence shown here is derived from an EMBL/GenBank/DDBJ whole genome shotgun (WGS) entry which is preliminary data.</text>
</comment>
<keyword evidence="6" id="KW-1185">Reference proteome</keyword>
<keyword evidence="2" id="KW-0227">DNA damage</keyword>
<evidence type="ECO:0008006" key="7">
    <source>
        <dbReference type="Google" id="ProtNLM"/>
    </source>
</evidence>
<evidence type="ECO:0000256" key="3">
    <source>
        <dbReference type="ARBA" id="ARBA00023204"/>
    </source>
</evidence>
<evidence type="ECO:0000313" key="5">
    <source>
        <dbReference type="EMBL" id="GIJ10761.1"/>
    </source>
</evidence>
<proteinExistence type="inferred from homology"/>
<dbReference type="EMBL" id="BOOZ01000024">
    <property type="protein sequence ID" value="GIJ10761.1"/>
    <property type="molecule type" value="Genomic_DNA"/>
</dbReference>
<accession>A0ABQ4HZ21</accession>
<name>A0ABQ4HZ21_9ACTN</name>
<dbReference type="Gene3D" id="3.30.390.80">
    <property type="entry name" value="DNA repair protein Rad52/59/22"/>
    <property type="match status" value="1"/>
</dbReference>
<evidence type="ECO:0000256" key="4">
    <source>
        <dbReference type="SAM" id="MobiDB-lite"/>
    </source>
</evidence>
<dbReference type="Proteomes" id="UP000647017">
    <property type="component" value="Unassembled WGS sequence"/>
</dbReference>
<dbReference type="Pfam" id="PF04098">
    <property type="entry name" value="Rad52_Rad22"/>
    <property type="match status" value="1"/>
</dbReference>
<dbReference type="InterPro" id="IPR041247">
    <property type="entry name" value="Rad52_fam"/>
</dbReference>
<evidence type="ECO:0000256" key="1">
    <source>
        <dbReference type="ARBA" id="ARBA00006638"/>
    </source>
</evidence>
<dbReference type="InterPro" id="IPR042525">
    <property type="entry name" value="Rad52_Rad59_Rad22_sf"/>
</dbReference>
<sequence length="366" mass="40270">MTQQPRFQLTPEQYERLTMPLDTNRVGKNPKGFSHLEAWDVRRWLIRVFGFGSFDIETISLDLVKEIEHPARRRKDKKGTEYGDPYVPWTVVYRAQVRLTVYDQFGGKVVLEDGACGDSTNQPSLGDCHDNASKTALSQALKRCAVNLGDCFGLSLYNGGGAAPVVLRSLVAPEAEVSAAAAELPAEDAPVRPEPGTEPAPVDEQHHEPPAAPNERPVADPPAAEPRPAPTANGVRDWTLHPDRTASGIRQAATKLLAEHPAVAAARITNEHGDDEQLSVLMDRRAKELEPKAAQPTEYEERRRKRMFALLGDLGYREPEQYRDVLGKVLQRSVESSRDLTAADVEDVIAALVQRKRQLAGQGAPA</sequence>
<keyword evidence="3" id="KW-0234">DNA repair</keyword>
<protein>
    <recommendedName>
        <fullName evidence="7">Rad52/22 family double-strand break repair protein</fullName>
    </recommendedName>
</protein>
<feature type="region of interest" description="Disordered" evidence="4">
    <location>
        <begin position="181"/>
        <end position="240"/>
    </location>
</feature>
<comment type="similarity">
    <text evidence="1">Belongs to the RAD52 family.</text>
</comment>
<evidence type="ECO:0000313" key="6">
    <source>
        <dbReference type="Proteomes" id="UP000647017"/>
    </source>
</evidence>
<gene>
    <name evidence="5" type="ORF">Van01_39750</name>
</gene>
<organism evidence="5 6">
    <name type="scientific">Micromonospora andamanensis</name>
    <dbReference type="NCBI Taxonomy" id="1287068"/>
    <lineage>
        <taxon>Bacteria</taxon>
        <taxon>Bacillati</taxon>
        <taxon>Actinomycetota</taxon>
        <taxon>Actinomycetes</taxon>
        <taxon>Micromonosporales</taxon>
        <taxon>Micromonosporaceae</taxon>
        <taxon>Micromonospora</taxon>
    </lineage>
</organism>
<dbReference type="SUPFAM" id="SSF54768">
    <property type="entry name" value="dsRNA-binding domain-like"/>
    <property type="match status" value="1"/>
</dbReference>